<evidence type="ECO:0000256" key="1">
    <source>
        <dbReference type="SAM" id="Phobius"/>
    </source>
</evidence>
<keyword evidence="1" id="KW-0472">Membrane</keyword>
<name>A0A1I3TAK1_9PLAN</name>
<gene>
    <name evidence="2" type="ORF">SAMN05421753_1285</name>
</gene>
<dbReference type="STRING" id="1576369.SAMN05421753_1285"/>
<dbReference type="EMBL" id="FOQD01000028">
    <property type="protein sequence ID" value="SFJ66527.1"/>
    <property type="molecule type" value="Genomic_DNA"/>
</dbReference>
<evidence type="ECO:0000313" key="2">
    <source>
        <dbReference type="EMBL" id="SFJ66527.1"/>
    </source>
</evidence>
<keyword evidence="3" id="KW-1185">Reference proteome</keyword>
<keyword evidence="1" id="KW-1133">Transmembrane helix</keyword>
<sequence length="682" mass="75355">MLLLGVVTVCVTLRPLENPDLWWQLARGKAVFAGSGSPSSDLLAADHAADADWLSGAPFYFLWIAGGISGLAFVPVVAGLLLLWLLNHCRPRESSPWRLFWIVPLLMWASRSALQPGPQLFDMLGLAVLWSMVRHENRPPSLIAIAALFLVWSNFGIAPIWGVLCLAAWLPRDRHNGIRILAALVAGAINPRGLFAWRDAAILFAPQAFANWGWDGTRSLTGVEGSFWTLQLAAWLMLLLAELVMTAGRRREGAQIVRFLIPVLAVVLSRQNIPLSALWIALDLVSRPVMEWTVPRWKIAARSFAAVAVCGLLLLECSGVTADSRRLGWGIVPALDYRSFDDRLLHSTEETLVAWAPDVRSVGLIAWLGGSVVADDIPQRALLGGRWRDYALLLDDLRWNRGPKYRLSDGGWGGWMPALHERRVAVLCFPFEMSGMHAALFETEWKPGDLDSATIPYLSADDERFIPPIVETLKQRNFVESGPWRPGLEIFSAHGWRVDLVESLGIRSDPSAANQQSAIFRELDLPLASLRVLLPLRVVYGIGTVREEFVNCQQTILHQEWVNNGEPSLGRKLIVNRLTPGWRDPAIQGPPETTLAGTNGNTWQQFLKFYLQGQLEEAIGALPKETGEGAFAAALTWMELGEPDRALAVLQAIDTAQLPVAQRIAVEQWKSFLAADPGKGTP</sequence>
<dbReference type="AlphaFoldDB" id="A0A1I3TAK1"/>
<reference evidence="3" key="1">
    <citation type="submission" date="2016-10" db="EMBL/GenBank/DDBJ databases">
        <authorList>
            <person name="Varghese N."/>
            <person name="Submissions S."/>
        </authorList>
    </citation>
    <scope>NUCLEOTIDE SEQUENCE [LARGE SCALE GENOMIC DNA]</scope>
    <source>
        <strain evidence="3">DSM 26348</strain>
    </source>
</reference>
<proteinExistence type="predicted"/>
<keyword evidence="1" id="KW-0812">Transmembrane</keyword>
<accession>A0A1I3TAK1</accession>
<feature type="transmembrane region" description="Helical" evidence="1">
    <location>
        <begin position="142"/>
        <end position="169"/>
    </location>
</feature>
<protein>
    <submittedName>
        <fullName evidence="2">Uncharacterized protein</fullName>
    </submittedName>
</protein>
<feature type="transmembrane region" description="Helical" evidence="1">
    <location>
        <begin position="225"/>
        <end position="244"/>
    </location>
</feature>
<feature type="transmembrane region" description="Helical" evidence="1">
    <location>
        <begin position="181"/>
        <end position="205"/>
    </location>
</feature>
<dbReference type="Proteomes" id="UP000199518">
    <property type="component" value="Unassembled WGS sequence"/>
</dbReference>
<feature type="transmembrane region" description="Helical" evidence="1">
    <location>
        <begin position="60"/>
        <end position="85"/>
    </location>
</feature>
<organism evidence="2 3">
    <name type="scientific">Planctomicrobium piriforme</name>
    <dbReference type="NCBI Taxonomy" id="1576369"/>
    <lineage>
        <taxon>Bacteria</taxon>
        <taxon>Pseudomonadati</taxon>
        <taxon>Planctomycetota</taxon>
        <taxon>Planctomycetia</taxon>
        <taxon>Planctomycetales</taxon>
        <taxon>Planctomycetaceae</taxon>
        <taxon>Planctomicrobium</taxon>
    </lineage>
</organism>
<evidence type="ECO:0000313" key="3">
    <source>
        <dbReference type="Proteomes" id="UP000199518"/>
    </source>
</evidence>
<feature type="transmembrane region" description="Helical" evidence="1">
    <location>
        <begin position="97"/>
        <end position="114"/>
    </location>
</feature>
<feature type="transmembrane region" description="Helical" evidence="1">
    <location>
        <begin position="256"/>
        <end position="279"/>
    </location>
</feature>